<protein>
    <submittedName>
        <fullName evidence="1">Uncharacterized protein</fullName>
    </submittedName>
</protein>
<gene>
    <name evidence="1" type="ORF">SAMN05660836_01797</name>
</gene>
<dbReference type="Proteomes" id="UP000199611">
    <property type="component" value="Unassembled WGS sequence"/>
</dbReference>
<dbReference type="AlphaFoldDB" id="A0A1I4UDF0"/>
<organism evidence="1 2">
    <name type="scientific">Thermodesulforhabdus norvegica</name>
    <dbReference type="NCBI Taxonomy" id="39841"/>
    <lineage>
        <taxon>Bacteria</taxon>
        <taxon>Pseudomonadati</taxon>
        <taxon>Thermodesulfobacteriota</taxon>
        <taxon>Syntrophobacteria</taxon>
        <taxon>Syntrophobacterales</taxon>
        <taxon>Thermodesulforhabdaceae</taxon>
        <taxon>Thermodesulforhabdus</taxon>
    </lineage>
</organism>
<accession>A0A1I4UDF0</accession>
<feature type="non-terminal residue" evidence="1">
    <location>
        <position position="1"/>
    </location>
</feature>
<evidence type="ECO:0000313" key="1">
    <source>
        <dbReference type="EMBL" id="SFM86982.1"/>
    </source>
</evidence>
<keyword evidence="2" id="KW-1185">Reference proteome</keyword>
<name>A0A1I4UDF0_9BACT</name>
<reference evidence="1 2" key="1">
    <citation type="submission" date="2016-10" db="EMBL/GenBank/DDBJ databases">
        <authorList>
            <person name="de Groot N.N."/>
        </authorList>
    </citation>
    <scope>NUCLEOTIDE SEQUENCE [LARGE SCALE GENOMIC DNA]</scope>
    <source>
        <strain evidence="1 2">DSM 9990</strain>
    </source>
</reference>
<evidence type="ECO:0000313" key="2">
    <source>
        <dbReference type="Proteomes" id="UP000199611"/>
    </source>
</evidence>
<sequence length="108" mass="12059">TGLFPVALELLLVDRLHGFRIDLEGLCAELNEGIDPLLDLALLQIVLARHVHDGLVTPENLQHDLPFTIGCPSSLDTKRLDDFPFHHAPPFQDQIYLLLLVQSSWGSL</sequence>
<dbReference type="EMBL" id="FOUU01000005">
    <property type="protein sequence ID" value="SFM86982.1"/>
    <property type="molecule type" value="Genomic_DNA"/>
</dbReference>
<proteinExistence type="predicted"/>